<comment type="caution">
    <text evidence="1">The sequence shown here is derived from an EMBL/GenBank/DDBJ whole genome shotgun (WGS) entry which is preliminary data.</text>
</comment>
<evidence type="ECO:0000313" key="1">
    <source>
        <dbReference type="EMBL" id="CAE8614351.1"/>
    </source>
</evidence>
<keyword evidence="2" id="KW-1185">Reference proteome</keyword>
<reference evidence="1" key="1">
    <citation type="submission" date="2021-02" db="EMBL/GenBank/DDBJ databases">
        <authorList>
            <person name="Dougan E. K."/>
            <person name="Rhodes N."/>
            <person name="Thang M."/>
            <person name="Chan C."/>
        </authorList>
    </citation>
    <scope>NUCLEOTIDE SEQUENCE</scope>
</reference>
<name>A0A813FVC6_POLGL</name>
<sequence>MADEQRRLLLALPLRVIFGQATADEEKCRLLPLLALLRRVAFDKTTADEQRRDFRPDQRGRAEKTLASAGAVYDSLRQDQSEQAETTAAVSAASDIWPGQARSVRDWQSPGIPSTIRRPWRVWQEDVEDKLVEAEDTCGGSDDAADEETLAHAREQHARLQACGAMMAFSGLPEFQERAYAEVSLLELSAFACFRRARLLGREASESAAGIEGAWNALDCYDKADWVPEEPREELEQQDRQWMALLEDGPTPCGVIHR</sequence>
<proteinExistence type="predicted"/>
<dbReference type="AlphaFoldDB" id="A0A813FVC6"/>
<evidence type="ECO:0000313" key="2">
    <source>
        <dbReference type="Proteomes" id="UP000654075"/>
    </source>
</evidence>
<gene>
    <name evidence="1" type="ORF">PGLA1383_LOCUS32076</name>
</gene>
<dbReference type="Proteomes" id="UP000654075">
    <property type="component" value="Unassembled WGS sequence"/>
</dbReference>
<organism evidence="1 2">
    <name type="scientific">Polarella glacialis</name>
    <name type="common">Dinoflagellate</name>
    <dbReference type="NCBI Taxonomy" id="89957"/>
    <lineage>
        <taxon>Eukaryota</taxon>
        <taxon>Sar</taxon>
        <taxon>Alveolata</taxon>
        <taxon>Dinophyceae</taxon>
        <taxon>Suessiales</taxon>
        <taxon>Suessiaceae</taxon>
        <taxon>Polarella</taxon>
    </lineage>
</organism>
<dbReference type="EMBL" id="CAJNNV010025411">
    <property type="protein sequence ID" value="CAE8614351.1"/>
    <property type="molecule type" value="Genomic_DNA"/>
</dbReference>
<accession>A0A813FVC6</accession>
<protein>
    <submittedName>
        <fullName evidence="1">Uncharacterized protein</fullName>
    </submittedName>
</protein>